<dbReference type="Proteomes" id="UP000306192">
    <property type="component" value="Unassembled WGS sequence"/>
</dbReference>
<gene>
    <name evidence="5" type="ORF">D4765_00530</name>
</gene>
<comment type="catalytic activity">
    <reaction evidence="3">
        <text>uridine + phosphate = alpha-D-ribose 1-phosphate + uracil</text>
        <dbReference type="Rhea" id="RHEA:24388"/>
        <dbReference type="ChEBI" id="CHEBI:16704"/>
        <dbReference type="ChEBI" id="CHEBI:17568"/>
        <dbReference type="ChEBI" id="CHEBI:43474"/>
        <dbReference type="ChEBI" id="CHEBI:57720"/>
        <dbReference type="EC" id="2.4.2.3"/>
    </reaction>
</comment>
<organism evidence="5 6">
    <name type="scientific">Subtercola vilae</name>
    <dbReference type="NCBI Taxonomy" id="2056433"/>
    <lineage>
        <taxon>Bacteria</taxon>
        <taxon>Bacillati</taxon>
        <taxon>Actinomycetota</taxon>
        <taxon>Actinomycetes</taxon>
        <taxon>Micrococcales</taxon>
        <taxon>Microbacteriaceae</taxon>
        <taxon>Subtercola</taxon>
    </lineage>
</organism>
<feature type="domain" description="Nucleoside phosphorylase" evidence="4">
    <location>
        <begin position="44"/>
        <end position="248"/>
    </location>
</feature>
<dbReference type="EMBL" id="QYRT01000001">
    <property type="protein sequence ID" value="TIH40926.1"/>
    <property type="molecule type" value="Genomic_DNA"/>
</dbReference>
<dbReference type="Pfam" id="PF01048">
    <property type="entry name" value="PNP_UDP_1"/>
    <property type="match status" value="1"/>
</dbReference>
<sequence>MNLSYDPSKPFAASREATESWWLGMPLGAVPERAILTLALDIPTADFLALLGDAHLLPSTTEYHVITGSYAGTPVVVVYHGSGPLSISVAIEELARLGVKTIVRAGNSGGLSTAVAVGDTVVVTAAVRAERMLLDYVPLEFPAVSAHSLVTSLAQSATLHASGTVHEGFVVSVATFYPGSGMPTAIGVINHEQVDRLRLWQHLGALCIDAETSTVLVLASLFGMHGGAILGIGNHLETGAGAHLTRTDSLARPALHAITRIEPPQTARTPSPKR</sequence>
<dbReference type="InterPro" id="IPR035994">
    <property type="entry name" value="Nucleoside_phosphorylase_sf"/>
</dbReference>
<accession>A0A4T2CEI3</accession>
<dbReference type="InterPro" id="IPR000845">
    <property type="entry name" value="Nucleoside_phosphorylase_d"/>
</dbReference>
<evidence type="ECO:0000313" key="6">
    <source>
        <dbReference type="Proteomes" id="UP000306192"/>
    </source>
</evidence>
<dbReference type="Gene3D" id="3.40.50.1580">
    <property type="entry name" value="Nucleoside phosphorylase domain"/>
    <property type="match status" value="1"/>
</dbReference>
<dbReference type="EC" id="2.4.2.3" evidence="1"/>
<dbReference type="PANTHER" id="PTHR43691">
    <property type="entry name" value="URIDINE PHOSPHORYLASE"/>
    <property type="match status" value="1"/>
</dbReference>
<dbReference type="GO" id="GO:0005829">
    <property type="term" value="C:cytosol"/>
    <property type="evidence" value="ECO:0007669"/>
    <property type="project" value="TreeGrafter"/>
</dbReference>
<dbReference type="AlphaFoldDB" id="A0A4T2CEI3"/>
<comment type="caution">
    <text evidence="5">The sequence shown here is derived from an EMBL/GenBank/DDBJ whole genome shotgun (WGS) entry which is preliminary data.</text>
</comment>
<dbReference type="OrthoDB" id="9782889at2"/>
<dbReference type="PANTHER" id="PTHR43691:SF11">
    <property type="entry name" value="FI09636P-RELATED"/>
    <property type="match status" value="1"/>
</dbReference>
<evidence type="ECO:0000256" key="1">
    <source>
        <dbReference type="ARBA" id="ARBA00011888"/>
    </source>
</evidence>
<evidence type="ECO:0000256" key="3">
    <source>
        <dbReference type="ARBA" id="ARBA00048447"/>
    </source>
</evidence>
<dbReference type="GO" id="GO:0004850">
    <property type="term" value="F:uridine phosphorylase activity"/>
    <property type="evidence" value="ECO:0007669"/>
    <property type="project" value="UniProtKB-EC"/>
</dbReference>
<evidence type="ECO:0000256" key="2">
    <source>
        <dbReference type="ARBA" id="ARBA00021980"/>
    </source>
</evidence>
<reference evidence="5 6" key="1">
    <citation type="journal article" date="2019" name="Microorganisms">
        <title>Systematic Affiliation and Genome Analysis of Subtercola vilae DB165(T) with Particular Emphasis on Cold Adaptation of an Isolate from a High-Altitude Cold Volcano Lake.</title>
        <authorList>
            <person name="Villalobos A.S."/>
            <person name="Wiese J."/>
            <person name="Imhoff J.F."/>
            <person name="Dorador C."/>
            <person name="Keller A."/>
            <person name="Hentschel U."/>
        </authorList>
    </citation>
    <scope>NUCLEOTIDE SEQUENCE [LARGE SCALE GENOMIC DNA]</scope>
    <source>
        <strain evidence="5 6">DB165</strain>
    </source>
</reference>
<protein>
    <recommendedName>
        <fullName evidence="2">Uridine phosphorylase</fullName>
        <ecNumber evidence="1">2.4.2.3</ecNumber>
    </recommendedName>
</protein>
<keyword evidence="6" id="KW-1185">Reference proteome</keyword>
<evidence type="ECO:0000259" key="4">
    <source>
        <dbReference type="Pfam" id="PF01048"/>
    </source>
</evidence>
<dbReference type="SUPFAM" id="SSF53167">
    <property type="entry name" value="Purine and uridine phosphorylases"/>
    <property type="match status" value="1"/>
</dbReference>
<proteinExistence type="predicted"/>
<evidence type="ECO:0000313" key="5">
    <source>
        <dbReference type="EMBL" id="TIH40926.1"/>
    </source>
</evidence>
<name>A0A4T2CEI3_9MICO</name>
<dbReference type="GO" id="GO:0009116">
    <property type="term" value="P:nucleoside metabolic process"/>
    <property type="evidence" value="ECO:0007669"/>
    <property type="project" value="InterPro"/>
</dbReference>
<dbReference type="RefSeq" id="WP_136640261.1">
    <property type="nucleotide sequence ID" value="NZ_QYRT01000001.1"/>
</dbReference>